<feature type="domain" description="Alanine dehydrogenase/pyridine nucleotide transhydrogenase NAD(H)-binding" evidence="1">
    <location>
        <begin position="1"/>
        <end position="97"/>
    </location>
</feature>
<dbReference type="AlphaFoldDB" id="A0A3G6JJ57"/>
<protein>
    <submittedName>
        <fullName evidence="2">Alanine dehydrogenase</fullName>
    </submittedName>
</protein>
<dbReference type="EMBL" id="CP031021">
    <property type="protein sequence ID" value="AZA17766.1"/>
    <property type="molecule type" value="Genomic_DNA"/>
</dbReference>
<evidence type="ECO:0000313" key="3">
    <source>
        <dbReference type="EMBL" id="AZA23118.1"/>
    </source>
</evidence>
<dbReference type="SUPFAM" id="SSF51735">
    <property type="entry name" value="NAD(P)-binding Rossmann-fold domains"/>
    <property type="match status" value="1"/>
</dbReference>
<gene>
    <name evidence="3" type="ORF">DF198_02870</name>
    <name evidence="2" type="ORF">DQL92_02860</name>
</gene>
<accession>A0A3G6JJ57</accession>
<reference evidence="2" key="1">
    <citation type="submission" date="2018-07" db="EMBL/GenBank/DDBJ databases">
        <authorList>
            <person name="Somerville V."/>
        </authorList>
    </citation>
    <scope>NUCLEOTIDE SEQUENCE</scope>
    <source>
        <strain evidence="3">NWC_1_1</strain>
        <strain evidence="2">NWC_2_1</strain>
    </source>
</reference>
<proteinExistence type="predicted"/>
<evidence type="ECO:0000259" key="1">
    <source>
        <dbReference type="Pfam" id="PF01262"/>
    </source>
</evidence>
<sequence length="113" mass="12081">MRPSSVIVNVAVDQGGVVETVNRVTSHDKPVYEIHGVLHYAVANIPVAVARTSTIALTNVTTLPYIEALAGVGFKQAIENDEGLRQGVTTYQVHITSQPVPEGLNRSCTAIDE</sequence>
<dbReference type="SUPFAM" id="SSF52283">
    <property type="entry name" value="Formate/glycerate dehydrogenase catalytic domain-like"/>
    <property type="match status" value="1"/>
</dbReference>
<dbReference type="EMBL" id="CP029252">
    <property type="protein sequence ID" value="AZA23118.1"/>
    <property type="molecule type" value="Genomic_DNA"/>
</dbReference>
<dbReference type="PANTHER" id="PTHR42795">
    <property type="entry name" value="ALANINE DEHYDROGENASE"/>
    <property type="match status" value="1"/>
</dbReference>
<dbReference type="PANTHER" id="PTHR42795:SF1">
    <property type="entry name" value="ALANINE DEHYDROGENASE"/>
    <property type="match status" value="1"/>
</dbReference>
<dbReference type="GO" id="GO:0000286">
    <property type="term" value="F:alanine dehydrogenase activity"/>
    <property type="evidence" value="ECO:0007669"/>
    <property type="project" value="TreeGrafter"/>
</dbReference>
<dbReference type="InterPro" id="IPR036291">
    <property type="entry name" value="NAD(P)-bd_dom_sf"/>
</dbReference>
<dbReference type="InterPro" id="IPR007698">
    <property type="entry name" value="AlaDH/PNT_NAD(H)-bd"/>
</dbReference>
<dbReference type="Pfam" id="PF01262">
    <property type="entry name" value="AlaDh_PNT_C"/>
    <property type="match status" value="1"/>
</dbReference>
<evidence type="ECO:0000313" key="2">
    <source>
        <dbReference type="EMBL" id="AZA17766.1"/>
    </source>
</evidence>
<organism evidence="2">
    <name type="scientific">Streptococcus thermophilus</name>
    <dbReference type="NCBI Taxonomy" id="1308"/>
    <lineage>
        <taxon>Bacteria</taxon>
        <taxon>Bacillati</taxon>
        <taxon>Bacillota</taxon>
        <taxon>Bacilli</taxon>
        <taxon>Lactobacillales</taxon>
        <taxon>Streptococcaceae</taxon>
        <taxon>Streptococcus</taxon>
    </lineage>
</organism>
<name>A0A3G6JJ57_STRTR</name>
<dbReference type="Gene3D" id="3.40.50.720">
    <property type="entry name" value="NAD(P)-binding Rossmann-like Domain"/>
    <property type="match status" value="2"/>
</dbReference>
<dbReference type="GO" id="GO:0005886">
    <property type="term" value="C:plasma membrane"/>
    <property type="evidence" value="ECO:0007669"/>
    <property type="project" value="TreeGrafter"/>
</dbReference>
<dbReference type="GO" id="GO:0006524">
    <property type="term" value="P:alanine catabolic process"/>
    <property type="evidence" value="ECO:0007669"/>
    <property type="project" value="TreeGrafter"/>
</dbReference>